<name>A0A7S0SCX3_9CHLO</name>
<evidence type="ECO:0000313" key="2">
    <source>
        <dbReference type="EMBL" id="CAD8703377.1"/>
    </source>
</evidence>
<feature type="region of interest" description="Disordered" evidence="1">
    <location>
        <begin position="121"/>
        <end position="154"/>
    </location>
</feature>
<organism evidence="2">
    <name type="scientific">Mantoniella antarctica</name>
    <dbReference type="NCBI Taxonomy" id="81844"/>
    <lineage>
        <taxon>Eukaryota</taxon>
        <taxon>Viridiplantae</taxon>
        <taxon>Chlorophyta</taxon>
        <taxon>Mamiellophyceae</taxon>
        <taxon>Mamiellales</taxon>
        <taxon>Mamiellaceae</taxon>
        <taxon>Mantoniella</taxon>
    </lineage>
</organism>
<sequence>MVRRDNTNMPPARYLALPGTTETSTLPPLGPKHGEFVLRKTDRGPSVAANTASRAIHRASQKGYTAGRIPTSAEAAKTPATVRAWCDAVRGADQLMSAGSCSGFLGGNRSWRSYLDQPNSALPAVPARPPRQWTSQYTRDYSPTRTGSSVATRGPIKETPARTRRTVGYSKWADAGKDFNESFDKITTVRGRTANDPLMRPFMMDMGGRVRAPGDGGLHGTVPPPGTIRYAGKDTAESQAWDGTMAFDSVYCDKYAMKDTASNVVLAG</sequence>
<dbReference type="EMBL" id="HBFC01010467">
    <property type="protein sequence ID" value="CAD8703377.1"/>
    <property type="molecule type" value="Transcribed_RNA"/>
</dbReference>
<gene>
    <name evidence="2" type="ORF">MANT1106_LOCUS6059</name>
</gene>
<protein>
    <submittedName>
        <fullName evidence="2">Uncharacterized protein</fullName>
    </submittedName>
</protein>
<proteinExistence type="predicted"/>
<accession>A0A7S0SCX3</accession>
<dbReference type="AlphaFoldDB" id="A0A7S0SCX3"/>
<feature type="region of interest" description="Disordered" evidence="1">
    <location>
        <begin position="1"/>
        <end position="33"/>
    </location>
</feature>
<feature type="compositionally biased region" description="Polar residues" evidence="1">
    <location>
        <begin position="132"/>
        <end position="151"/>
    </location>
</feature>
<evidence type="ECO:0000256" key="1">
    <source>
        <dbReference type="SAM" id="MobiDB-lite"/>
    </source>
</evidence>
<reference evidence="2" key="1">
    <citation type="submission" date="2021-01" db="EMBL/GenBank/DDBJ databases">
        <authorList>
            <person name="Corre E."/>
            <person name="Pelletier E."/>
            <person name="Niang G."/>
            <person name="Scheremetjew M."/>
            <person name="Finn R."/>
            <person name="Kale V."/>
            <person name="Holt S."/>
            <person name="Cochrane G."/>
            <person name="Meng A."/>
            <person name="Brown T."/>
            <person name="Cohen L."/>
        </authorList>
    </citation>
    <scope>NUCLEOTIDE SEQUENCE</scope>
    <source>
        <strain evidence="2">SL-175</strain>
    </source>
</reference>